<feature type="compositionally biased region" description="Polar residues" evidence="1">
    <location>
        <begin position="94"/>
        <end position="115"/>
    </location>
</feature>
<dbReference type="RefSeq" id="WP_023387600.1">
    <property type="nucleotide sequence ID" value="NZ_AXUN02000172.1"/>
</dbReference>
<feature type="transmembrane region" description="Helical" evidence="2">
    <location>
        <begin position="6"/>
        <end position="29"/>
    </location>
</feature>
<dbReference type="EMBL" id="AXUN02000172">
    <property type="protein sequence ID" value="ETA80839.1"/>
    <property type="molecule type" value="Genomic_DNA"/>
</dbReference>
<dbReference type="STRING" id="994573.T472_0209700"/>
<keyword evidence="4" id="KW-1185">Reference proteome</keyword>
<feature type="region of interest" description="Disordered" evidence="1">
    <location>
        <begin position="91"/>
        <end position="116"/>
    </location>
</feature>
<keyword evidence="2" id="KW-1133">Transmembrane helix</keyword>
<sequence>MEVRYFSFFGDIFGFIFPLIIFFVIANTIKNASEAQRRAQRGGSRGSVWQDPTIQQNRNTQGTTQGRSTVTRQEPWNDLGKMIQGYIFEEPETSMPSQRSASRNQPSMKESQTVMRDQMKAERDLRYEGDKFTGTSSPKNQGTNTMRDGQTVLREQMKKERDKRYAGDQDKTRVAAAPSDGKAQAGFDTYIPPRSDSFIAGMGNTYLKYADQFLRAGDSYLNYKPGGLYGYSSKSYEEALKKTDAIKARESAAAKL</sequence>
<dbReference type="AlphaFoldDB" id="V7I6K3"/>
<evidence type="ECO:0000256" key="2">
    <source>
        <dbReference type="SAM" id="Phobius"/>
    </source>
</evidence>
<evidence type="ECO:0000313" key="3">
    <source>
        <dbReference type="EMBL" id="ETA80839.1"/>
    </source>
</evidence>
<proteinExistence type="predicted"/>
<gene>
    <name evidence="3" type="ORF">T472_0209700</name>
</gene>
<dbReference type="Proteomes" id="UP000017747">
    <property type="component" value="Unassembled WGS sequence"/>
</dbReference>
<protein>
    <submittedName>
        <fullName evidence="3">Uncharacterized protein</fullName>
    </submittedName>
</protein>
<organism evidence="3 4">
    <name type="scientific">Youngiibacter fragilis 232.1</name>
    <dbReference type="NCBI Taxonomy" id="994573"/>
    <lineage>
        <taxon>Bacteria</taxon>
        <taxon>Bacillati</taxon>
        <taxon>Bacillota</taxon>
        <taxon>Clostridia</taxon>
        <taxon>Eubacteriales</taxon>
        <taxon>Clostridiaceae</taxon>
        <taxon>Youngiibacter</taxon>
    </lineage>
</organism>
<comment type="caution">
    <text evidence="3">The sequence shown here is derived from an EMBL/GenBank/DDBJ whole genome shotgun (WGS) entry which is preliminary data.</text>
</comment>
<reference evidence="3 4" key="1">
    <citation type="journal article" date="2014" name="Genome Announc.">
        <title>Genome Sequence of Youngiibacter fragilis, the Type Strain of the Genus Youngiibacter.</title>
        <authorList>
            <person name="Wawrik C.B."/>
            <person name="Callaghan A.V."/>
            <person name="Stamps B.W."/>
            <person name="Wawrik B."/>
        </authorList>
    </citation>
    <scope>NUCLEOTIDE SEQUENCE [LARGE SCALE GENOMIC DNA]</scope>
    <source>
        <strain evidence="3 4">232.1</strain>
    </source>
</reference>
<keyword evidence="2" id="KW-0812">Transmembrane</keyword>
<feature type="region of interest" description="Disordered" evidence="1">
    <location>
        <begin position="37"/>
        <end position="75"/>
    </location>
</feature>
<accession>V7I6K3</accession>
<name>V7I6K3_9CLOT</name>
<evidence type="ECO:0000313" key="4">
    <source>
        <dbReference type="Proteomes" id="UP000017747"/>
    </source>
</evidence>
<keyword evidence="2" id="KW-0472">Membrane</keyword>
<feature type="compositionally biased region" description="Low complexity" evidence="1">
    <location>
        <begin position="53"/>
        <end position="67"/>
    </location>
</feature>
<evidence type="ECO:0000256" key="1">
    <source>
        <dbReference type="SAM" id="MobiDB-lite"/>
    </source>
</evidence>